<dbReference type="PANTHER" id="PTHR39210">
    <property type="entry name" value="HEPARIN-SULFATE LYASE"/>
    <property type="match status" value="1"/>
</dbReference>
<dbReference type="AlphaFoldDB" id="A0A7W5YRS7"/>
<keyword evidence="4" id="KW-0456">Lyase</keyword>
<dbReference type="Gene3D" id="1.50.10.100">
    <property type="entry name" value="Chondroitin AC/alginate lyase"/>
    <property type="match status" value="1"/>
</dbReference>
<dbReference type="SUPFAM" id="SSF48230">
    <property type="entry name" value="Chondroitin AC/alginate lyase"/>
    <property type="match status" value="1"/>
</dbReference>
<evidence type="ECO:0000313" key="6">
    <source>
        <dbReference type="EMBL" id="MBB3728049.1"/>
    </source>
</evidence>
<protein>
    <recommendedName>
        <fullName evidence="5">Heparinase II/III-like C-terminal domain-containing protein</fullName>
    </recommendedName>
</protein>
<evidence type="ECO:0000256" key="3">
    <source>
        <dbReference type="ARBA" id="ARBA00022764"/>
    </source>
</evidence>
<comment type="caution">
    <text evidence="6">The sequence shown here is derived from an EMBL/GenBank/DDBJ whole genome shotgun (WGS) entry which is preliminary data.</text>
</comment>
<accession>A0A7W5YRS7</accession>
<keyword evidence="3" id="KW-0574">Periplasm</keyword>
<dbReference type="Pfam" id="PF07940">
    <property type="entry name" value="Hepar_II_III_C"/>
    <property type="match status" value="1"/>
</dbReference>
<dbReference type="EMBL" id="JACIBV010000001">
    <property type="protein sequence ID" value="MBB3728049.1"/>
    <property type="molecule type" value="Genomic_DNA"/>
</dbReference>
<evidence type="ECO:0000256" key="2">
    <source>
        <dbReference type="ARBA" id="ARBA00022729"/>
    </source>
</evidence>
<evidence type="ECO:0000259" key="5">
    <source>
        <dbReference type="Pfam" id="PF07940"/>
    </source>
</evidence>
<dbReference type="GeneID" id="95390313"/>
<dbReference type="RefSeq" id="WP_183649464.1">
    <property type="nucleotide sequence ID" value="NZ_JACIBV010000001.1"/>
</dbReference>
<dbReference type="PANTHER" id="PTHR39210:SF1">
    <property type="entry name" value="HEPARIN-SULFATE LYASE"/>
    <property type="match status" value="1"/>
</dbReference>
<evidence type="ECO:0000313" key="7">
    <source>
        <dbReference type="Proteomes" id="UP000579945"/>
    </source>
</evidence>
<dbReference type="Proteomes" id="UP000579945">
    <property type="component" value="Unassembled WGS sequence"/>
</dbReference>
<evidence type="ECO:0000256" key="4">
    <source>
        <dbReference type="ARBA" id="ARBA00023239"/>
    </source>
</evidence>
<organism evidence="6 7">
    <name type="scientific">Nonomuraea dietziae</name>
    <dbReference type="NCBI Taxonomy" id="65515"/>
    <lineage>
        <taxon>Bacteria</taxon>
        <taxon>Bacillati</taxon>
        <taxon>Actinomycetota</taxon>
        <taxon>Actinomycetes</taxon>
        <taxon>Streptosporangiales</taxon>
        <taxon>Streptosporangiaceae</taxon>
        <taxon>Nonomuraea</taxon>
    </lineage>
</organism>
<name>A0A7W5YRS7_9ACTN</name>
<sequence>MNAAYTPDWQGIRRRVATRPWAANVLAAIGSDFTRWTDDLVIPGPDRPSAWTHHYFCDADGAPLRFDPAAPASHACTRCGRAYTGEPWDGAWRTTMHNAAAAQAQRAALLVRLADDHRAAEELERIAAAYAGDYLSYDIHGVNAGRGRVHPQSLDEAVWAVCLLRALRWADDALTPATSTAADAMARAIADLLRPQVGMVHNIHCWLLAALAECAVRLRDHELLRWCRDSPFGAQAQVSEGVHPEGLWYEINPHYHYYTVAALLSYREAAGPEGLSEEAARRLSRAITAPPALAYSDTRLPAYGDGWAECHVGDFAPQAEAACAILPEEPLDLAPYYARTRRAPVPLWFGNTSPAPGCVELKGRSSVAALVFGPDDVQAASPGRPGSFVWPHAGIGLLRSPAVRLAMRFGPDAGWHDHRDKLGVDVETATGWSSLDLGTSGYGSDFTAWMRSPLAHNLVVVDGARQPEHAGRLLESSARRLVAESAWEGQVMRRRVTVSDDGWSDLCTVTLAAPLRIEWVFHGDGAFLPSARALPAPGPDGEAGHAWLREVRRIEVPHDRVLRGSWEVDGAPELTLAVPETFEAFTALAEGNPNGRPLGVLLLRGHDDHARFHATFRLRGPSQAAG</sequence>
<proteinExistence type="predicted"/>
<keyword evidence="2" id="KW-0732">Signal</keyword>
<dbReference type="InterPro" id="IPR008929">
    <property type="entry name" value="Chondroitin_lyas"/>
</dbReference>
<dbReference type="GO" id="GO:0016829">
    <property type="term" value="F:lyase activity"/>
    <property type="evidence" value="ECO:0007669"/>
    <property type="project" value="UniProtKB-KW"/>
</dbReference>
<feature type="domain" description="Heparinase II/III-like C-terminal" evidence="5">
    <location>
        <begin position="384"/>
        <end position="502"/>
    </location>
</feature>
<keyword evidence="7" id="KW-1185">Reference proteome</keyword>
<dbReference type="InterPro" id="IPR012480">
    <property type="entry name" value="Hepar_II_III_C"/>
</dbReference>
<comment type="subcellular location">
    <subcellularLocation>
        <location evidence="1">Periplasm</location>
    </subcellularLocation>
</comment>
<dbReference type="Gene3D" id="2.70.98.70">
    <property type="match status" value="1"/>
</dbReference>
<evidence type="ECO:0000256" key="1">
    <source>
        <dbReference type="ARBA" id="ARBA00004418"/>
    </source>
</evidence>
<reference evidence="6 7" key="1">
    <citation type="submission" date="2020-08" db="EMBL/GenBank/DDBJ databases">
        <title>Sequencing the genomes of 1000 actinobacteria strains.</title>
        <authorList>
            <person name="Klenk H.-P."/>
        </authorList>
    </citation>
    <scope>NUCLEOTIDE SEQUENCE [LARGE SCALE GENOMIC DNA]</scope>
    <source>
        <strain evidence="6 7">DSM 44320</strain>
    </source>
</reference>
<dbReference type="GO" id="GO:0042597">
    <property type="term" value="C:periplasmic space"/>
    <property type="evidence" value="ECO:0007669"/>
    <property type="project" value="UniProtKB-SubCell"/>
</dbReference>
<gene>
    <name evidence="6" type="ORF">FHR33_003909</name>
</gene>